<dbReference type="RefSeq" id="WP_326321239.1">
    <property type="nucleotide sequence ID" value="NZ_JAYLAA010000041.1"/>
</dbReference>
<evidence type="ECO:0008006" key="3">
    <source>
        <dbReference type="Google" id="ProtNLM"/>
    </source>
</evidence>
<comment type="caution">
    <text evidence="1">The sequence shown here is derived from an EMBL/GenBank/DDBJ whole genome shotgun (WGS) entry which is preliminary data.</text>
</comment>
<gene>
    <name evidence="1" type="ORF">SOP96_12310</name>
</gene>
<reference evidence="1 2" key="1">
    <citation type="submission" date="2024-01" db="EMBL/GenBank/DDBJ databases">
        <title>Chryseobacterium sp. T9W2-O.</title>
        <authorList>
            <person name="Maltman C."/>
        </authorList>
    </citation>
    <scope>NUCLEOTIDE SEQUENCE [LARGE SCALE GENOMIC DNA]</scope>
    <source>
        <strain evidence="1 2">T9W2-O</strain>
    </source>
</reference>
<evidence type="ECO:0000313" key="1">
    <source>
        <dbReference type="EMBL" id="MEC3876500.1"/>
    </source>
</evidence>
<feature type="non-terminal residue" evidence="1">
    <location>
        <position position="61"/>
    </location>
</feature>
<organism evidence="1 2">
    <name type="scientific">Chryseobacterium salviniae</name>
    <dbReference type="NCBI Taxonomy" id="3101750"/>
    <lineage>
        <taxon>Bacteria</taxon>
        <taxon>Pseudomonadati</taxon>
        <taxon>Bacteroidota</taxon>
        <taxon>Flavobacteriia</taxon>
        <taxon>Flavobacteriales</taxon>
        <taxon>Weeksellaceae</taxon>
        <taxon>Chryseobacterium group</taxon>
        <taxon>Chryseobacterium</taxon>
    </lineage>
</organism>
<protein>
    <recommendedName>
        <fullName evidence="3">Nucleotidyltransferase domain-containing protein</fullName>
    </recommendedName>
</protein>
<name>A0ABU6HTW1_9FLAO</name>
<accession>A0ABU6HTW1</accession>
<keyword evidence="2" id="KW-1185">Reference proteome</keyword>
<evidence type="ECO:0000313" key="2">
    <source>
        <dbReference type="Proteomes" id="UP001348397"/>
    </source>
</evidence>
<proteinExistence type="predicted"/>
<sequence>MSQVKTEAIWQHEKVLSYILTSLKDKIAEITPVEKIFVFGSRGRLPFESWNELEGKDWDIV</sequence>
<dbReference type="EMBL" id="JAYLAA010000041">
    <property type="protein sequence ID" value="MEC3876500.1"/>
    <property type="molecule type" value="Genomic_DNA"/>
</dbReference>
<dbReference type="Proteomes" id="UP001348397">
    <property type="component" value="Unassembled WGS sequence"/>
</dbReference>